<dbReference type="PANTHER" id="PTHR47258:SF1">
    <property type="entry name" value="E3 UBIQUITIN-PROTEIN LIGASE XERICO-RELATED"/>
    <property type="match status" value="1"/>
</dbReference>
<dbReference type="InterPro" id="IPR013083">
    <property type="entry name" value="Znf_RING/FYVE/PHD"/>
</dbReference>
<gene>
    <name evidence="2" type="ORF">C5167_019454</name>
</gene>
<evidence type="ECO:0000313" key="3">
    <source>
        <dbReference type="Proteomes" id="UP000316621"/>
    </source>
</evidence>
<dbReference type="Gramene" id="RZC51031">
    <property type="protein sequence ID" value="RZC51031"/>
    <property type="gene ID" value="C5167_019454"/>
</dbReference>
<evidence type="ECO:0000259" key="1">
    <source>
        <dbReference type="Pfam" id="PF17123"/>
    </source>
</evidence>
<dbReference type="Proteomes" id="UP000316621">
    <property type="component" value="Chromosome 2"/>
</dbReference>
<proteinExistence type="predicted"/>
<reference evidence="2 3" key="1">
    <citation type="journal article" date="2018" name="Science">
        <title>The opium poppy genome and morphinan production.</title>
        <authorList>
            <person name="Guo L."/>
            <person name="Winzer T."/>
            <person name="Yang X."/>
            <person name="Li Y."/>
            <person name="Ning Z."/>
            <person name="He Z."/>
            <person name="Teodor R."/>
            <person name="Lu Y."/>
            <person name="Bowser T.A."/>
            <person name="Graham I.A."/>
            <person name="Ye K."/>
        </authorList>
    </citation>
    <scope>NUCLEOTIDE SEQUENCE [LARGE SCALE GENOMIC DNA]</scope>
    <source>
        <strain evidence="3">cv. HN1</strain>
        <tissue evidence="2">Leaves</tissue>
    </source>
</reference>
<evidence type="ECO:0000313" key="2">
    <source>
        <dbReference type="EMBL" id="RZC51031.1"/>
    </source>
</evidence>
<organism evidence="2 3">
    <name type="scientific">Papaver somniferum</name>
    <name type="common">Opium poppy</name>
    <dbReference type="NCBI Taxonomy" id="3469"/>
    <lineage>
        <taxon>Eukaryota</taxon>
        <taxon>Viridiplantae</taxon>
        <taxon>Streptophyta</taxon>
        <taxon>Embryophyta</taxon>
        <taxon>Tracheophyta</taxon>
        <taxon>Spermatophyta</taxon>
        <taxon>Magnoliopsida</taxon>
        <taxon>Ranunculales</taxon>
        <taxon>Papaveraceae</taxon>
        <taxon>Papaveroideae</taxon>
        <taxon>Papaver</taxon>
    </lineage>
</organism>
<dbReference type="AlphaFoldDB" id="A0A4Y7ITH8"/>
<dbReference type="SUPFAM" id="SSF57850">
    <property type="entry name" value="RING/U-box"/>
    <property type="match status" value="1"/>
</dbReference>
<accession>A0A4Y7ITH8</accession>
<name>A0A4Y7ITH8_PAPSO</name>
<sequence>MGLSSLPAPSEGVLCVILVNTALSISIFKGIIRSILHIVGINTSSSSSQFDSIENPSEPFDFCLTPSGTFVEEFRSRTPTVQFGSVCKSRQYDHDCLVCLNQFEPESEINRLSCGHVYHKMRLLHAFGRVHQQNFDSLDGALRLLRQDLSPEVGAPVPPTFINWISAV</sequence>
<dbReference type="STRING" id="3469.A0A4Y7ITH8"/>
<dbReference type="Pfam" id="PF17123">
    <property type="entry name" value="zf-RING_11"/>
    <property type="match status" value="1"/>
</dbReference>
<dbReference type="Gene3D" id="3.30.40.10">
    <property type="entry name" value="Zinc/RING finger domain, C3HC4 (zinc finger)"/>
    <property type="match status" value="1"/>
</dbReference>
<dbReference type="OMA" id="TCVEKWI"/>
<protein>
    <recommendedName>
        <fullName evidence="1">RING-type domain-containing protein</fullName>
    </recommendedName>
</protein>
<feature type="domain" description="RING-type" evidence="1">
    <location>
        <begin position="95"/>
        <end position="120"/>
    </location>
</feature>
<dbReference type="InterPro" id="IPR001841">
    <property type="entry name" value="Znf_RING"/>
</dbReference>
<dbReference type="PANTHER" id="PTHR47258">
    <property type="match status" value="1"/>
</dbReference>
<dbReference type="InterPro" id="IPR044249">
    <property type="entry name" value="XERICO-like"/>
</dbReference>
<dbReference type="EMBL" id="CM010716">
    <property type="protein sequence ID" value="RZC51031.1"/>
    <property type="molecule type" value="Genomic_DNA"/>
</dbReference>
<keyword evidence="3" id="KW-1185">Reference proteome</keyword>